<dbReference type="InterPro" id="IPR017871">
    <property type="entry name" value="ABC_transporter-like_CS"/>
</dbReference>
<dbReference type="PANTHER" id="PTHR43790:SF1">
    <property type="entry name" value="XYLOSE IMPORT ATP-BINDING PROTEIN XYLG"/>
    <property type="match status" value="1"/>
</dbReference>
<dbReference type="PROSITE" id="PS00211">
    <property type="entry name" value="ABC_TRANSPORTER_1"/>
    <property type="match status" value="1"/>
</dbReference>
<dbReference type="PROSITE" id="PS50893">
    <property type="entry name" value="ABC_TRANSPORTER_2"/>
    <property type="match status" value="2"/>
</dbReference>
<dbReference type="RefSeq" id="WP_147038318.1">
    <property type="nucleotide sequence ID" value="NZ_BJUW01000003.1"/>
</dbReference>
<dbReference type="InterPro" id="IPR027417">
    <property type="entry name" value="P-loop_NTPase"/>
</dbReference>
<evidence type="ECO:0000259" key="9">
    <source>
        <dbReference type="PROSITE" id="PS50893"/>
    </source>
</evidence>
<name>A0A511AE70_9MICO</name>
<feature type="domain" description="ABC transporter" evidence="9">
    <location>
        <begin position="6"/>
        <end position="242"/>
    </location>
</feature>
<dbReference type="Gene3D" id="3.40.50.300">
    <property type="entry name" value="P-loop containing nucleotide triphosphate hydrolases"/>
    <property type="match status" value="2"/>
</dbReference>
<protein>
    <submittedName>
        <fullName evidence="10">Lipase</fullName>
    </submittedName>
</protein>
<evidence type="ECO:0000256" key="5">
    <source>
        <dbReference type="ARBA" id="ARBA00022741"/>
    </source>
</evidence>
<evidence type="ECO:0000256" key="4">
    <source>
        <dbReference type="ARBA" id="ARBA00022737"/>
    </source>
</evidence>
<dbReference type="InterPro" id="IPR003439">
    <property type="entry name" value="ABC_transporter-like_ATP-bd"/>
</dbReference>
<dbReference type="PANTHER" id="PTHR43790">
    <property type="entry name" value="CARBOHYDRATE TRANSPORT ATP-BINDING PROTEIN MG119-RELATED"/>
    <property type="match status" value="1"/>
</dbReference>
<accession>A0A511AE70</accession>
<proteinExistence type="predicted"/>
<evidence type="ECO:0000256" key="8">
    <source>
        <dbReference type="ARBA" id="ARBA00023136"/>
    </source>
</evidence>
<keyword evidence="2" id="KW-1003">Cell membrane</keyword>
<keyword evidence="3" id="KW-0762">Sugar transport</keyword>
<dbReference type="Pfam" id="PF00005">
    <property type="entry name" value="ABC_tran"/>
    <property type="match status" value="2"/>
</dbReference>
<dbReference type="InterPro" id="IPR050107">
    <property type="entry name" value="ABC_carbohydrate_import_ATPase"/>
</dbReference>
<gene>
    <name evidence="10" type="ORF">MAE01_08590</name>
</gene>
<dbReference type="AlphaFoldDB" id="A0A511AE70"/>
<dbReference type="GO" id="GO:0016887">
    <property type="term" value="F:ATP hydrolysis activity"/>
    <property type="evidence" value="ECO:0007669"/>
    <property type="project" value="InterPro"/>
</dbReference>
<keyword evidence="7" id="KW-1278">Translocase</keyword>
<dbReference type="SMART" id="SM00382">
    <property type="entry name" value="AAA"/>
    <property type="match status" value="2"/>
</dbReference>
<organism evidence="10 11">
    <name type="scientific">Microbacterium aerolatum</name>
    <dbReference type="NCBI Taxonomy" id="153731"/>
    <lineage>
        <taxon>Bacteria</taxon>
        <taxon>Bacillati</taxon>
        <taxon>Actinomycetota</taxon>
        <taxon>Actinomycetes</taxon>
        <taxon>Micrococcales</taxon>
        <taxon>Microbacteriaceae</taxon>
        <taxon>Microbacterium</taxon>
    </lineage>
</organism>
<evidence type="ECO:0000313" key="11">
    <source>
        <dbReference type="Proteomes" id="UP000321225"/>
    </source>
</evidence>
<dbReference type="CDD" id="cd03216">
    <property type="entry name" value="ABC_Carb_Monos_I"/>
    <property type="match status" value="1"/>
</dbReference>
<keyword evidence="4" id="KW-0677">Repeat</keyword>
<dbReference type="CDD" id="cd03215">
    <property type="entry name" value="ABC_Carb_Monos_II"/>
    <property type="match status" value="1"/>
</dbReference>
<dbReference type="Proteomes" id="UP000321225">
    <property type="component" value="Unassembled WGS sequence"/>
</dbReference>
<evidence type="ECO:0000256" key="6">
    <source>
        <dbReference type="ARBA" id="ARBA00022840"/>
    </source>
</evidence>
<dbReference type="InterPro" id="IPR003593">
    <property type="entry name" value="AAA+_ATPase"/>
</dbReference>
<keyword evidence="5" id="KW-0547">Nucleotide-binding</keyword>
<keyword evidence="1" id="KW-0813">Transport</keyword>
<evidence type="ECO:0000256" key="7">
    <source>
        <dbReference type="ARBA" id="ARBA00022967"/>
    </source>
</evidence>
<evidence type="ECO:0000256" key="2">
    <source>
        <dbReference type="ARBA" id="ARBA00022475"/>
    </source>
</evidence>
<keyword evidence="11" id="KW-1185">Reference proteome</keyword>
<keyword evidence="8" id="KW-0472">Membrane</keyword>
<feature type="domain" description="ABC transporter" evidence="9">
    <location>
        <begin position="248"/>
        <end position="497"/>
    </location>
</feature>
<sequence length="497" mass="52859">MSNPVIEIRGIEKYYEGIRVLGPVNLSIRPGEVHCLAGVNGSGKSTLIKVISGVIAPEAGDVLVGGEPLTLGRPRESIRAGVQVIYQDALVFPNLTVAENIALYDWLDTGKKFVRPRDAISTAKAALDLIGITMDLSAIGEDLSVADRQLVAISRAIQRDAKFIIMDEPTTALTRKEVDGLLRVIRTLKTAGVAVLFVSHKLAEVLDVCEKVTVLRDGQIVSEGPADAYNTSTLSHAMTGRDIAPDPYRPTDLASRPTVVEVTDLVRAGTDAQVSFTISAGEIVGLVGLLGSGRTELATTLFGLRPIDSGSIVIDGAPVRVRHSKDAIAAGIAYVPEDRAVQGVFSGQSIAKNIVASSIGRIGSRLGLLAPRTVDGVARTWIERLSIKTPHESLAIEKLSGGNQQRVLLARWLATSPRFLILDGPTVGVDVGSKEEIHQLIRSLAAEGIAILIISDDLEEIVDNSSRVLIMRDGRIVSDAPADQLDVLQLESALVAA</sequence>
<evidence type="ECO:0000256" key="3">
    <source>
        <dbReference type="ARBA" id="ARBA00022597"/>
    </source>
</evidence>
<evidence type="ECO:0000313" key="10">
    <source>
        <dbReference type="EMBL" id="GEK85683.1"/>
    </source>
</evidence>
<dbReference type="EMBL" id="BJUW01000003">
    <property type="protein sequence ID" value="GEK85683.1"/>
    <property type="molecule type" value="Genomic_DNA"/>
</dbReference>
<dbReference type="OrthoDB" id="39350at2"/>
<reference evidence="10 11" key="1">
    <citation type="submission" date="2019-07" db="EMBL/GenBank/DDBJ databases">
        <title>Whole genome shotgun sequence of Microbacterium aerolatum NBRC 103071.</title>
        <authorList>
            <person name="Hosoyama A."/>
            <person name="Uohara A."/>
            <person name="Ohji S."/>
            <person name="Ichikawa N."/>
        </authorList>
    </citation>
    <scope>NUCLEOTIDE SEQUENCE [LARGE SCALE GENOMIC DNA]</scope>
    <source>
        <strain evidence="10 11">NBRC 103071</strain>
    </source>
</reference>
<dbReference type="GO" id="GO:0005524">
    <property type="term" value="F:ATP binding"/>
    <property type="evidence" value="ECO:0007669"/>
    <property type="project" value="UniProtKB-KW"/>
</dbReference>
<keyword evidence="6" id="KW-0067">ATP-binding</keyword>
<dbReference type="SUPFAM" id="SSF52540">
    <property type="entry name" value="P-loop containing nucleoside triphosphate hydrolases"/>
    <property type="match status" value="2"/>
</dbReference>
<evidence type="ECO:0000256" key="1">
    <source>
        <dbReference type="ARBA" id="ARBA00022448"/>
    </source>
</evidence>
<comment type="caution">
    <text evidence="10">The sequence shown here is derived from an EMBL/GenBank/DDBJ whole genome shotgun (WGS) entry which is preliminary data.</text>
</comment>